<evidence type="ECO:0000256" key="3">
    <source>
        <dbReference type="ARBA" id="ARBA00022679"/>
    </source>
</evidence>
<accession>A0A0B3VTY7</accession>
<comment type="catalytic activity">
    <reaction evidence="8">
        <text>DNA(n) + a 2'-deoxyribonucleoside 5'-triphosphate = DNA(n+1) + diphosphate</text>
        <dbReference type="Rhea" id="RHEA:22508"/>
        <dbReference type="Rhea" id="RHEA-COMP:17339"/>
        <dbReference type="Rhea" id="RHEA-COMP:17340"/>
        <dbReference type="ChEBI" id="CHEBI:33019"/>
        <dbReference type="ChEBI" id="CHEBI:61560"/>
        <dbReference type="ChEBI" id="CHEBI:173112"/>
        <dbReference type="EC" id="2.7.7.7"/>
    </reaction>
</comment>
<evidence type="ECO:0000256" key="5">
    <source>
        <dbReference type="ARBA" id="ARBA00022705"/>
    </source>
</evidence>
<dbReference type="InterPro" id="IPR010372">
    <property type="entry name" value="DNA_pol3_delta_N"/>
</dbReference>
<dbReference type="InterPro" id="IPR008921">
    <property type="entry name" value="DNA_pol3_clamp-load_cplx_C"/>
</dbReference>
<evidence type="ECO:0000256" key="2">
    <source>
        <dbReference type="ARBA" id="ARBA00017703"/>
    </source>
</evidence>
<organism evidence="11 12">
    <name type="scientific">Terrisporobacter othiniensis</name>
    <dbReference type="NCBI Taxonomy" id="1577792"/>
    <lineage>
        <taxon>Bacteria</taxon>
        <taxon>Bacillati</taxon>
        <taxon>Bacillota</taxon>
        <taxon>Clostridia</taxon>
        <taxon>Peptostreptococcales</taxon>
        <taxon>Peptostreptococcaceae</taxon>
        <taxon>Terrisporobacter</taxon>
    </lineage>
</organism>
<evidence type="ECO:0000313" key="11">
    <source>
        <dbReference type="EMBL" id="KHS56258.1"/>
    </source>
</evidence>
<dbReference type="OrthoDB" id="9775929at2"/>
<dbReference type="Gene3D" id="1.10.8.60">
    <property type="match status" value="1"/>
</dbReference>
<evidence type="ECO:0000313" key="12">
    <source>
        <dbReference type="Proteomes" id="UP000031189"/>
    </source>
</evidence>
<dbReference type="GO" id="GO:0003887">
    <property type="term" value="F:DNA-directed DNA polymerase activity"/>
    <property type="evidence" value="ECO:0007669"/>
    <property type="project" value="UniProtKB-KW"/>
</dbReference>
<evidence type="ECO:0000256" key="7">
    <source>
        <dbReference type="ARBA" id="ARBA00034754"/>
    </source>
</evidence>
<dbReference type="InterPro" id="IPR005790">
    <property type="entry name" value="DNA_polIII_delta"/>
</dbReference>
<dbReference type="GO" id="GO:0009360">
    <property type="term" value="C:DNA polymerase III complex"/>
    <property type="evidence" value="ECO:0007669"/>
    <property type="project" value="InterPro"/>
</dbReference>
<dbReference type="GO" id="GO:0003677">
    <property type="term" value="F:DNA binding"/>
    <property type="evidence" value="ECO:0007669"/>
    <property type="project" value="InterPro"/>
</dbReference>
<keyword evidence="12" id="KW-1185">Reference proteome</keyword>
<dbReference type="RefSeq" id="WP_039680582.1">
    <property type="nucleotide sequence ID" value="NZ_JAWGXO010000012.1"/>
</dbReference>
<dbReference type="PANTHER" id="PTHR34388">
    <property type="entry name" value="DNA POLYMERASE III SUBUNIT DELTA"/>
    <property type="match status" value="1"/>
</dbReference>
<reference evidence="11 12" key="1">
    <citation type="submission" date="2014-12" db="EMBL/GenBank/DDBJ databases">
        <title>Draft genome sequence of Terrisporobacter sp. 08-306576, isolated from the blood culture of a bacteremia patient.</title>
        <authorList>
            <person name="Lund L.C."/>
            <person name="Sydenham T.V."/>
            <person name="Hogh S.V."/>
            <person name="Skov M.N."/>
            <person name="Kemp M."/>
            <person name="Justesen U.S."/>
        </authorList>
    </citation>
    <scope>NUCLEOTIDE SEQUENCE [LARGE SCALE GENOMIC DNA]</scope>
    <source>
        <strain evidence="11 12">08-306576</strain>
    </source>
</reference>
<comment type="caution">
    <text evidence="11">The sequence shown here is derived from an EMBL/GenBank/DDBJ whole genome shotgun (WGS) entry which is preliminary data.</text>
</comment>
<keyword evidence="6" id="KW-0239">DNA-directed DNA polymerase</keyword>
<keyword evidence="3" id="KW-0808">Transferase</keyword>
<name>A0A0B3VTY7_9FIRM</name>
<dbReference type="SUPFAM" id="SSF48019">
    <property type="entry name" value="post-AAA+ oligomerization domain-like"/>
    <property type="match status" value="1"/>
</dbReference>
<dbReference type="Pfam" id="PF21694">
    <property type="entry name" value="DNA_pol3_delta_C"/>
    <property type="match status" value="1"/>
</dbReference>
<dbReference type="SUPFAM" id="SSF52540">
    <property type="entry name" value="P-loop containing nucleoside triphosphate hydrolases"/>
    <property type="match status" value="1"/>
</dbReference>
<sequence length="347" mass="40403">MDYKDIIRNIKNKNFENIYLLYGREYYLIDNAIKNFKESLNESMIDFNLDVIDGKEIFLDQLLSSIETLPFMDDKKITIVKDFELLKGKRKNFSEGDEKYFIDYLDNISESTVLVFVVYGEVDKRKKIVKKIQEKGIVFNCDKISDMDLFKWTKRKFEAFGAIIENAQVMYFIESQGYRDKNSDKTLSDLENEIIKISSFVGKENKVSNEIIDRLSQKKIENDIFKLIDYIGEKNSSSAIKILNDMIGEGESVLGIFAMISRQFKIVLQVRQLQIQGISVNDICEKLSLRQFVVNKALKQSRNFSDDIIIDMLNFILENDFKIKNGLIKDTLAIEILVGKYCQRNIS</sequence>
<dbReference type="Proteomes" id="UP000031189">
    <property type="component" value="Unassembled WGS sequence"/>
</dbReference>
<evidence type="ECO:0000256" key="6">
    <source>
        <dbReference type="ARBA" id="ARBA00022932"/>
    </source>
</evidence>
<evidence type="ECO:0000259" key="9">
    <source>
        <dbReference type="Pfam" id="PF06144"/>
    </source>
</evidence>
<dbReference type="PANTHER" id="PTHR34388:SF1">
    <property type="entry name" value="DNA POLYMERASE III SUBUNIT DELTA"/>
    <property type="match status" value="1"/>
</dbReference>
<evidence type="ECO:0000256" key="1">
    <source>
        <dbReference type="ARBA" id="ARBA00012417"/>
    </source>
</evidence>
<comment type="similarity">
    <text evidence="7">Belongs to the DNA polymerase HolA subunit family.</text>
</comment>
<dbReference type="Gene3D" id="1.20.272.10">
    <property type="match status" value="1"/>
</dbReference>
<dbReference type="EC" id="2.7.7.7" evidence="1"/>
<dbReference type="Gene3D" id="3.40.50.300">
    <property type="entry name" value="P-loop containing nucleotide triphosphate hydrolases"/>
    <property type="match status" value="1"/>
</dbReference>
<feature type="domain" description="DNA polymerase III delta N-terminal" evidence="9">
    <location>
        <begin position="19"/>
        <end position="141"/>
    </location>
</feature>
<dbReference type="InterPro" id="IPR048466">
    <property type="entry name" value="DNA_pol3_delta-like_C"/>
</dbReference>
<dbReference type="InterPro" id="IPR027417">
    <property type="entry name" value="P-loop_NTPase"/>
</dbReference>
<keyword evidence="5" id="KW-0235">DNA replication</keyword>
<evidence type="ECO:0000256" key="8">
    <source>
        <dbReference type="ARBA" id="ARBA00049244"/>
    </source>
</evidence>
<proteinExistence type="inferred from homology"/>
<dbReference type="AlphaFoldDB" id="A0A0B3VTY7"/>
<gene>
    <name evidence="11" type="ORF">QX51_14335</name>
</gene>
<dbReference type="STRING" id="1577792.QX51_14335"/>
<feature type="domain" description="DNA polymerase III delta subunit-like C-terminal" evidence="10">
    <location>
        <begin position="221"/>
        <end position="340"/>
    </location>
</feature>
<dbReference type="NCBIfam" id="TIGR01128">
    <property type="entry name" value="holA"/>
    <property type="match status" value="1"/>
</dbReference>
<keyword evidence="4" id="KW-0548">Nucleotidyltransferase</keyword>
<dbReference type="EMBL" id="JWHR01000115">
    <property type="protein sequence ID" value="KHS56258.1"/>
    <property type="molecule type" value="Genomic_DNA"/>
</dbReference>
<dbReference type="Pfam" id="PF06144">
    <property type="entry name" value="DNA_pol3_delta"/>
    <property type="match status" value="1"/>
</dbReference>
<dbReference type="GO" id="GO:0006261">
    <property type="term" value="P:DNA-templated DNA replication"/>
    <property type="evidence" value="ECO:0007669"/>
    <property type="project" value="TreeGrafter"/>
</dbReference>
<evidence type="ECO:0000256" key="4">
    <source>
        <dbReference type="ARBA" id="ARBA00022695"/>
    </source>
</evidence>
<evidence type="ECO:0000259" key="10">
    <source>
        <dbReference type="Pfam" id="PF21694"/>
    </source>
</evidence>
<protein>
    <recommendedName>
        <fullName evidence="2">DNA polymerase III subunit delta</fullName>
        <ecNumber evidence="1">2.7.7.7</ecNumber>
    </recommendedName>
</protein>